<evidence type="ECO:0000256" key="6">
    <source>
        <dbReference type="ARBA" id="ARBA00022801"/>
    </source>
</evidence>
<keyword evidence="7" id="KW-0862">Zinc</keyword>
<dbReference type="Pfam" id="PF02163">
    <property type="entry name" value="Peptidase_M50"/>
    <property type="match status" value="1"/>
</dbReference>
<evidence type="ECO:0000259" key="11">
    <source>
        <dbReference type="Pfam" id="PF02163"/>
    </source>
</evidence>
<dbReference type="GO" id="GO:0006508">
    <property type="term" value="P:proteolysis"/>
    <property type="evidence" value="ECO:0007669"/>
    <property type="project" value="UniProtKB-KW"/>
</dbReference>
<evidence type="ECO:0000256" key="8">
    <source>
        <dbReference type="ARBA" id="ARBA00022989"/>
    </source>
</evidence>
<keyword evidence="8" id="KW-1133">Transmembrane helix</keyword>
<organism evidence="12">
    <name type="scientific">uncultured bacterium</name>
    <name type="common">gcode 4</name>
    <dbReference type="NCBI Taxonomy" id="1234023"/>
    <lineage>
        <taxon>Bacteria</taxon>
        <taxon>environmental samples</taxon>
    </lineage>
</organism>
<gene>
    <name evidence="12" type="ORF">ACD_78C00413G0001</name>
</gene>
<reference evidence="12" key="1">
    <citation type="journal article" date="2012" name="Science">
        <title>Fermentation, hydrogen, and sulfur metabolism in multiple uncultivated bacterial phyla.</title>
        <authorList>
            <person name="Wrighton K.C."/>
            <person name="Thomas B.C."/>
            <person name="Sharon I."/>
            <person name="Miller C.S."/>
            <person name="Castelle C.J."/>
            <person name="VerBerkmoes N.C."/>
            <person name="Wilkins M.J."/>
            <person name="Hettich R.L."/>
            <person name="Lipton M.S."/>
            <person name="Williams K.H."/>
            <person name="Long P.E."/>
            <person name="Banfield J.F."/>
        </authorList>
    </citation>
    <scope>NUCLEOTIDE SEQUENCE [LARGE SCALE GENOMIC DNA]</scope>
</reference>
<keyword evidence="4 12" id="KW-0645">Protease</keyword>
<keyword evidence="10" id="KW-0472">Membrane</keyword>
<evidence type="ECO:0000313" key="12">
    <source>
        <dbReference type="EMBL" id="EKD29437.1"/>
    </source>
</evidence>
<sequence>YVGHNVTEIRKDFRYKYGFLESLKEGGIETYRQSAMTLELLGTLAKRIITPRIPAERTEAVQSLGWPIAIGNLFVNLLDAKVAFSVILLIAALISINLGVFNLLPFPALDGGRFIFLIIHRIVGVFSKKKALHGKIENSIHIAGFSLLILLSVFVAYQDIMRIVFR</sequence>
<accession>K1XW07</accession>
<comment type="cofactor">
    <cofactor evidence="1">
        <name>Zn(2+)</name>
        <dbReference type="ChEBI" id="CHEBI:29105"/>
    </cofactor>
</comment>
<feature type="domain" description="Peptidase M50" evidence="11">
    <location>
        <begin position="59"/>
        <end position="131"/>
    </location>
</feature>
<proteinExistence type="inferred from homology"/>
<protein>
    <submittedName>
        <fullName evidence="12">Membrane-associated zinc metalloprotease</fullName>
    </submittedName>
</protein>
<dbReference type="GO" id="GO:0016020">
    <property type="term" value="C:membrane"/>
    <property type="evidence" value="ECO:0007669"/>
    <property type="project" value="UniProtKB-SubCell"/>
</dbReference>
<evidence type="ECO:0000256" key="7">
    <source>
        <dbReference type="ARBA" id="ARBA00022833"/>
    </source>
</evidence>
<evidence type="ECO:0000256" key="1">
    <source>
        <dbReference type="ARBA" id="ARBA00001947"/>
    </source>
</evidence>
<dbReference type="GO" id="GO:0004222">
    <property type="term" value="F:metalloendopeptidase activity"/>
    <property type="evidence" value="ECO:0007669"/>
    <property type="project" value="InterPro"/>
</dbReference>
<dbReference type="EMBL" id="AMFJ01034413">
    <property type="protein sequence ID" value="EKD29437.1"/>
    <property type="molecule type" value="Genomic_DNA"/>
</dbReference>
<dbReference type="InterPro" id="IPR004387">
    <property type="entry name" value="Pept_M50_Zn"/>
</dbReference>
<evidence type="ECO:0000256" key="10">
    <source>
        <dbReference type="ARBA" id="ARBA00023136"/>
    </source>
</evidence>
<dbReference type="AlphaFoldDB" id="K1XW07"/>
<name>K1XW07_9BACT</name>
<evidence type="ECO:0000256" key="3">
    <source>
        <dbReference type="ARBA" id="ARBA00007931"/>
    </source>
</evidence>
<keyword evidence="9 12" id="KW-0482">Metalloprotease</keyword>
<keyword evidence="5" id="KW-0812">Transmembrane</keyword>
<evidence type="ECO:0000256" key="2">
    <source>
        <dbReference type="ARBA" id="ARBA00004141"/>
    </source>
</evidence>
<evidence type="ECO:0000256" key="4">
    <source>
        <dbReference type="ARBA" id="ARBA00022670"/>
    </source>
</evidence>
<dbReference type="InterPro" id="IPR008915">
    <property type="entry name" value="Peptidase_M50"/>
</dbReference>
<comment type="subcellular location">
    <subcellularLocation>
        <location evidence="2">Membrane</location>
        <topology evidence="2">Multi-pass membrane protein</topology>
    </subcellularLocation>
</comment>
<evidence type="ECO:0000256" key="5">
    <source>
        <dbReference type="ARBA" id="ARBA00022692"/>
    </source>
</evidence>
<comment type="similarity">
    <text evidence="3">Belongs to the peptidase M50B family.</text>
</comment>
<feature type="non-terminal residue" evidence="12">
    <location>
        <position position="1"/>
    </location>
</feature>
<dbReference type="PANTHER" id="PTHR42837:SF2">
    <property type="entry name" value="MEMBRANE METALLOPROTEASE ARASP2, CHLOROPLASTIC-RELATED"/>
    <property type="match status" value="1"/>
</dbReference>
<keyword evidence="6" id="KW-0378">Hydrolase</keyword>
<evidence type="ECO:0000256" key="9">
    <source>
        <dbReference type="ARBA" id="ARBA00023049"/>
    </source>
</evidence>
<dbReference type="PANTHER" id="PTHR42837">
    <property type="entry name" value="REGULATOR OF SIGMA-E PROTEASE RSEP"/>
    <property type="match status" value="1"/>
</dbReference>
<comment type="caution">
    <text evidence="12">The sequence shown here is derived from an EMBL/GenBank/DDBJ whole genome shotgun (WGS) entry which is preliminary data.</text>
</comment>